<dbReference type="EMBL" id="JAEPRD010000054">
    <property type="protein sequence ID" value="KAG2203133.1"/>
    <property type="molecule type" value="Genomic_DNA"/>
</dbReference>
<feature type="transmembrane region" description="Helical" evidence="2">
    <location>
        <begin position="105"/>
        <end position="127"/>
    </location>
</feature>
<reference evidence="3" key="1">
    <citation type="submission" date="2020-12" db="EMBL/GenBank/DDBJ databases">
        <title>Metabolic potential, ecology and presence of endohyphal bacteria is reflected in genomic diversity of Mucoromycotina.</title>
        <authorList>
            <person name="Muszewska A."/>
            <person name="Okrasinska A."/>
            <person name="Steczkiewicz K."/>
            <person name="Drgas O."/>
            <person name="Orlowska M."/>
            <person name="Perlinska-Lenart U."/>
            <person name="Aleksandrzak-Piekarczyk T."/>
            <person name="Szatraj K."/>
            <person name="Zielenkiewicz U."/>
            <person name="Pilsyk S."/>
            <person name="Malc E."/>
            <person name="Mieczkowski P."/>
            <person name="Kruszewska J.S."/>
            <person name="Biernat P."/>
            <person name="Pawlowska J."/>
        </authorList>
    </citation>
    <scope>NUCLEOTIDE SEQUENCE</scope>
    <source>
        <strain evidence="3">WA0000017839</strain>
    </source>
</reference>
<evidence type="ECO:0000313" key="4">
    <source>
        <dbReference type="Proteomes" id="UP000603453"/>
    </source>
</evidence>
<name>A0A8H7R2N3_9FUNG</name>
<keyword evidence="4" id="KW-1185">Reference proteome</keyword>
<keyword evidence="2" id="KW-0812">Transmembrane</keyword>
<evidence type="ECO:0000313" key="3">
    <source>
        <dbReference type="EMBL" id="KAG2203133.1"/>
    </source>
</evidence>
<dbReference type="Proteomes" id="UP000603453">
    <property type="component" value="Unassembled WGS sequence"/>
</dbReference>
<keyword evidence="2" id="KW-1133">Transmembrane helix</keyword>
<dbReference type="AlphaFoldDB" id="A0A8H7R2N3"/>
<evidence type="ECO:0000256" key="1">
    <source>
        <dbReference type="SAM" id="MobiDB-lite"/>
    </source>
</evidence>
<proteinExistence type="predicted"/>
<sequence>MEETRRKSSSATIMPPLPVKKASGLRIDCKPVQVMESLEEPVSLKGKLKRMISRKKSYTGKVVRHSYSDPRLSPGSTAVGDDDSEQHIGGYFGGMAKKKRSPRGWVAAVMMIVVGALIAITFVLVGLGKALDNHESSKTTTIQVVTVTSTSSIATPTSSVT</sequence>
<accession>A0A8H7R2N3</accession>
<dbReference type="OrthoDB" id="2287984at2759"/>
<comment type="caution">
    <text evidence="3">The sequence shown here is derived from an EMBL/GenBank/DDBJ whole genome shotgun (WGS) entry which is preliminary data.</text>
</comment>
<feature type="region of interest" description="Disordered" evidence="1">
    <location>
        <begin position="62"/>
        <end position="84"/>
    </location>
</feature>
<organism evidence="3 4">
    <name type="scientific">Mucor saturninus</name>
    <dbReference type="NCBI Taxonomy" id="64648"/>
    <lineage>
        <taxon>Eukaryota</taxon>
        <taxon>Fungi</taxon>
        <taxon>Fungi incertae sedis</taxon>
        <taxon>Mucoromycota</taxon>
        <taxon>Mucoromycotina</taxon>
        <taxon>Mucoromycetes</taxon>
        <taxon>Mucorales</taxon>
        <taxon>Mucorineae</taxon>
        <taxon>Mucoraceae</taxon>
        <taxon>Mucor</taxon>
    </lineage>
</organism>
<keyword evidence="2" id="KW-0472">Membrane</keyword>
<evidence type="ECO:0000256" key="2">
    <source>
        <dbReference type="SAM" id="Phobius"/>
    </source>
</evidence>
<gene>
    <name evidence="3" type="ORF">INT47_004940</name>
</gene>
<protein>
    <submittedName>
        <fullName evidence="3">Uncharacterized protein</fullName>
    </submittedName>
</protein>